<dbReference type="SUPFAM" id="SSF88688">
    <property type="entry name" value="Families 57/38 glycoside transferase middle domain"/>
    <property type="match status" value="1"/>
</dbReference>
<protein>
    <recommendedName>
        <fullName evidence="2">Glycoside hydrolase family 38 central domain-containing protein</fullName>
    </recommendedName>
</protein>
<dbReference type="InterPro" id="IPR028995">
    <property type="entry name" value="Glyco_hydro_57/38_cen_sf"/>
</dbReference>
<dbReference type="InterPro" id="IPR050843">
    <property type="entry name" value="Glycosyl_Hydrlase_38"/>
</dbReference>
<feature type="domain" description="Glycoside hydrolase family 38 central" evidence="2">
    <location>
        <begin position="22"/>
        <end position="74"/>
    </location>
</feature>
<dbReference type="GO" id="GO:0000139">
    <property type="term" value="C:Golgi membrane"/>
    <property type="evidence" value="ECO:0007669"/>
    <property type="project" value="TreeGrafter"/>
</dbReference>
<dbReference type="AlphaFoldDB" id="A0A835MXD9"/>
<dbReference type="GO" id="GO:0006013">
    <property type="term" value="P:mannose metabolic process"/>
    <property type="evidence" value="ECO:0007669"/>
    <property type="project" value="InterPro"/>
</dbReference>
<dbReference type="PANTHER" id="PTHR11607:SF3">
    <property type="entry name" value="LYSOSOMAL ALPHA-MANNOSIDASE"/>
    <property type="match status" value="1"/>
</dbReference>
<dbReference type="Gene3D" id="1.20.1270.50">
    <property type="entry name" value="Glycoside hydrolase family 38, central domain"/>
    <property type="match status" value="1"/>
</dbReference>
<sequence length="200" mass="22258">MALWHSYCQRAQRQKLATGCAYKITAARRNLALFHHHDEVIGTAKDHVVWDCGTRMRTSLQDLQIFMSKALEVLLGICHDKSDHNPSQSESEQPIIEAGGHMVICEGLMVLEVHLNPRTAWEKTPISHSTRIDNGDSTSLPLSPSLFSRCVRAHFELSIACICSKESSGVTCATTSKIFLTFSLSYSSMEMLTPTSHGWP</sequence>
<dbReference type="EMBL" id="JADGMS010000006">
    <property type="protein sequence ID" value="KAF9680795.1"/>
    <property type="molecule type" value="Genomic_DNA"/>
</dbReference>
<dbReference type="InterPro" id="IPR037094">
    <property type="entry name" value="Glyco_hydro_38_cen_sf"/>
</dbReference>
<reference evidence="3 4" key="1">
    <citation type="submission" date="2020-10" db="EMBL/GenBank/DDBJ databases">
        <title>Plant Genome Project.</title>
        <authorList>
            <person name="Zhang R.-G."/>
        </authorList>
    </citation>
    <scope>NUCLEOTIDE SEQUENCE [LARGE SCALE GENOMIC DNA]</scope>
    <source>
        <strain evidence="3">FAFU-HL-1</strain>
        <tissue evidence="3">Leaf</tissue>
    </source>
</reference>
<evidence type="ECO:0000256" key="1">
    <source>
        <dbReference type="ARBA" id="ARBA00022801"/>
    </source>
</evidence>
<evidence type="ECO:0000313" key="4">
    <source>
        <dbReference type="Proteomes" id="UP000657918"/>
    </source>
</evidence>
<keyword evidence="1" id="KW-0378">Hydrolase</keyword>
<gene>
    <name evidence="3" type="ORF">SADUNF_Sadunf06G0158600</name>
</gene>
<dbReference type="Proteomes" id="UP000657918">
    <property type="component" value="Unassembled WGS sequence"/>
</dbReference>
<comment type="caution">
    <text evidence="3">The sequence shown here is derived from an EMBL/GenBank/DDBJ whole genome shotgun (WGS) entry which is preliminary data.</text>
</comment>
<dbReference type="InterPro" id="IPR015341">
    <property type="entry name" value="Glyco_hydro_38_cen"/>
</dbReference>
<dbReference type="PANTHER" id="PTHR11607">
    <property type="entry name" value="ALPHA-MANNOSIDASE"/>
    <property type="match status" value="1"/>
</dbReference>
<dbReference type="GO" id="GO:0006491">
    <property type="term" value="P:N-glycan processing"/>
    <property type="evidence" value="ECO:0007669"/>
    <property type="project" value="TreeGrafter"/>
</dbReference>
<organism evidence="3 4">
    <name type="scientific">Salix dunnii</name>
    <dbReference type="NCBI Taxonomy" id="1413687"/>
    <lineage>
        <taxon>Eukaryota</taxon>
        <taxon>Viridiplantae</taxon>
        <taxon>Streptophyta</taxon>
        <taxon>Embryophyta</taxon>
        <taxon>Tracheophyta</taxon>
        <taxon>Spermatophyta</taxon>
        <taxon>Magnoliopsida</taxon>
        <taxon>eudicotyledons</taxon>
        <taxon>Gunneridae</taxon>
        <taxon>Pentapetalae</taxon>
        <taxon>rosids</taxon>
        <taxon>fabids</taxon>
        <taxon>Malpighiales</taxon>
        <taxon>Salicaceae</taxon>
        <taxon>Saliceae</taxon>
        <taxon>Salix</taxon>
    </lineage>
</organism>
<accession>A0A835MXD9</accession>
<name>A0A835MXD9_9ROSI</name>
<dbReference type="GO" id="GO:0004559">
    <property type="term" value="F:alpha-mannosidase activity"/>
    <property type="evidence" value="ECO:0007669"/>
    <property type="project" value="InterPro"/>
</dbReference>
<dbReference type="Pfam" id="PF09261">
    <property type="entry name" value="Alpha-mann_mid"/>
    <property type="match status" value="1"/>
</dbReference>
<keyword evidence="4" id="KW-1185">Reference proteome</keyword>
<proteinExistence type="predicted"/>
<evidence type="ECO:0000259" key="2">
    <source>
        <dbReference type="Pfam" id="PF09261"/>
    </source>
</evidence>
<dbReference type="OrthoDB" id="10261055at2759"/>
<evidence type="ECO:0000313" key="3">
    <source>
        <dbReference type="EMBL" id="KAF9680795.1"/>
    </source>
</evidence>